<dbReference type="GO" id="GO:0015501">
    <property type="term" value="F:glutamate:sodium symporter activity"/>
    <property type="evidence" value="ECO:0007669"/>
    <property type="project" value="TreeGrafter"/>
</dbReference>
<dbReference type="InterPro" id="IPR001991">
    <property type="entry name" value="Na-dicarboxylate_symporter"/>
</dbReference>
<evidence type="ECO:0000256" key="6">
    <source>
        <dbReference type="ARBA" id="ARBA00023136"/>
    </source>
</evidence>
<proteinExistence type="inferred from homology"/>
<evidence type="ECO:0000256" key="7">
    <source>
        <dbReference type="RuleBase" id="RU361216"/>
    </source>
</evidence>
<dbReference type="AlphaFoldDB" id="A0A087T1P9"/>
<accession>A0A087T1P9</accession>
<feature type="transmembrane region" description="Helical" evidence="7">
    <location>
        <begin position="115"/>
        <end position="136"/>
    </location>
</feature>
<dbReference type="GO" id="GO:0015175">
    <property type="term" value="F:neutral L-amino acid transmembrane transporter activity"/>
    <property type="evidence" value="ECO:0007669"/>
    <property type="project" value="TreeGrafter"/>
</dbReference>
<keyword evidence="4 7" id="KW-0812">Transmembrane</keyword>
<dbReference type="GO" id="GO:0005313">
    <property type="term" value="F:L-glutamate transmembrane transporter activity"/>
    <property type="evidence" value="ECO:0007669"/>
    <property type="project" value="TreeGrafter"/>
</dbReference>
<keyword evidence="9" id="KW-1185">Reference proteome</keyword>
<dbReference type="GO" id="GO:0005886">
    <property type="term" value="C:plasma membrane"/>
    <property type="evidence" value="ECO:0007669"/>
    <property type="project" value="TreeGrafter"/>
</dbReference>
<keyword evidence="3 7" id="KW-0813">Transport</keyword>
<keyword evidence="6 7" id="KW-0472">Membrane</keyword>
<dbReference type="PANTHER" id="PTHR11958">
    <property type="entry name" value="SODIUM/DICARBOXYLATE SYMPORTER-RELATED"/>
    <property type="match status" value="1"/>
</dbReference>
<evidence type="ECO:0000313" key="8">
    <source>
        <dbReference type="EMBL" id="KFM59038.1"/>
    </source>
</evidence>
<evidence type="ECO:0000256" key="3">
    <source>
        <dbReference type="ARBA" id="ARBA00022448"/>
    </source>
</evidence>
<dbReference type="Gene3D" id="1.10.3860.10">
    <property type="entry name" value="Sodium:dicarboxylate symporter"/>
    <property type="match status" value="1"/>
</dbReference>
<keyword evidence="5 7" id="KW-1133">Transmembrane helix</keyword>
<dbReference type="Proteomes" id="UP000054359">
    <property type="component" value="Unassembled WGS sequence"/>
</dbReference>
<feature type="transmembrane region" description="Helical" evidence="7">
    <location>
        <begin position="172"/>
        <end position="193"/>
    </location>
</feature>
<name>A0A087T1P9_STEMI</name>
<dbReference type="OrthoDB" id="5877963at2759"/>
<reference evidence="8 9" key="1">
    <citation type="submission" date="2013-11" db="EMBL/GenBank/DDBJ databases">
        <title>Genome sequencing of Stegodyphus mimosarum.</title>
        <authorList>
            <person name="Bechsgaard J."/>
        </authorList>
    </citation>
    <scope>NUCLEOTIDE SEQUENCE [LARGE SCALE GENOMIC DNA]</scope>
</reference>
<keyword evidence="7" id="KW-0769">Symport</keyword>
<feature type="transmembrane region" description="Helical" evidence="7">
    <location>
        <begin position="143"/>
        <end position="166"/>
    </location>
</feature>
<feature type="transmembrane region" description="Helical" evidence="7">
    <location>
        <begin position="7"/>
        <end position="24"/>
    </location>
</feature>
<evidence type="ECO:0000256" key="4">
    <source>
        <dbReference type="ARBA" id="ARBA00022692"/>
    </source>
</evidence>
<evidence type="ECO:0000313" key="9">
    <source>
        <dbReference type="Proteomes" id="UP000054359"/>
    </source>
</evidence>
<feature type="non-terminal residue" evidence="8">
    <location>
        <position position="258"/>
    </location>
</feature>
<sequence length="258" mass="28287">MKIMKYFLNLLPIGMFFWMFREGLESSAPVELLGYLGAYLATGLGCIAFHQFVLLPLLYVIIVRKNPVPYHINLLPAILTAFGTSSSAATLPATVRCAEESNHVNRCVTRFVLPLGMVVHMNGGTFYLPLSAIFLAQLEGIELGLAETVVICVTAILLLISAPATAGSGNPVYLLTIMAAAGINRPQFISLFLSTEWLMERFRTVMNVVADSYVAAFVEKLCSGRLPLDEENVEYTSVVLDGYNHPTTENMRTTTNVV</sequence>
<dbReference type="PANTHER" id="PTHR11958:SF63">
    <property type="entry name" value="AMINO ACID TRANSPORTER"/>
    <property type="match status" value="1"/>
</dbReference>
<dbReference type="EMBL" id="KK112993">
    <property type="protein sequence ID" value="KFM59038.1"/>
    <property type="molecule type" value="Genomic_DNA"/>
</dbReference>
<evidence type="ECO:0000256" key="1">
    <source>
        <dbReference type="ARBA" id="ARBA00004141"/>
    </source>
</evidence>
<feature type="transmembrane region" description="Helical" evidence="7">
    <location>
        <begin position="36"/>
        <end position="62"/>
    </location>
</feature>
<organism evidence="8 9">
    <name type="scientific">Stegodyphus mimosarum</name>
    <name type="common">African social velvet spider</name>
    <dbReference type="NCBI Taxonomy" id="407821"/>
    <lineage>
        <taxon>Eukaryota</taxon>
        <taxon>Metazoa</taxon>
        <taxon>Ecdysozoa</taxon>
        <taxon>Arthropoda</taxon>
        <taxon>Chelicerata</taxon>
        <taxon>Arachnida</taxon>
        <taxon>Araneae</taxon>
        <taxon>Araneomorphae</taxon>
        <taxon>Entelegynae</taxon>
        <taxon>Eresoidea</taxon>
        <taxon>Eresidae</taxon>
        <taxon>Stegodyphus</taxon>
    </lineage>
</organism>
<dbReference type="PRINTS" id="PR00173">
    <property type="entry name" value="EDTRNSPORT"/>
</dbReference>
<feature type="transmembrane region" description="Helical" evidence="7">
    <location>
        <begin position="74"/>
        <end position="95"/>
    </location>
</feature>
<dbReference type="InterPro" id="IPR036458">
    <property type="entry name" value="Na:dicarbo_symporter_sf"/>
</dbReference>
<evidence type="ECO:0000256" key="2">
    <source>
        <dbReference type="ARBA" id="ARBA00006148"/>
    </source>
</evidence>
<gene>
    <name evidence="8" type="ORF">X975_05662</name>
</gene>
<comment type="subcellular location">
    <subcellularLocation>
        <location evidence="1 7">Membrane</location>
        <topology evidence="1 7">Multi-pass membrane protein</topology>
    </subcellularLocation>
</comment>
<evidence type="ECO:0000256" key="5">
    <source>
        <dbReference type="ARBA" id="ARBA00022989"/>
    </source>
</evidence>
<comment type="similarity">
    <text evidence="2 7">Belongs to the dicarboxylate/amino acid:cation symporter (DAACS) (TC 2.A.23) family.</text>
</comment>
<dbReference type="STRING" id="407821.A0A087T1P9"/>
<dbReference type="Pfam" id="PF00375">
    <property type="entry name" value="SDF"/>
    <property type="match status" value="1"/>
</dbReference>
<dbReference type="OMA" id="MRVADEN"/>
<protein>
    <recommendedName>
        <fullName evidence="7">Amino acid transporter</fullName>
    </recommendedName>
</protein>
<dbReference type="InterPro" id="IPR050746">
    <property type="entry name" value="DAACS"/>
</dbReference>
<dbReference type="SUPFAM" id="SSF118215">
    <property type="entry name" value="Proton glutamate symport protein"/>
    <property type="match status" value="1"/>
</dbReference>